<reference evidence="2 3" key="1">
    <citation type="submission" date="2017-11" db="EMBL/GenBank/DDBJ databases">
        <title>De-novo sequencing of pomegranate (Punica granatum L.) genome.</title>
        <authorList>
            <person name="Akparov Z."/>
            <person name="Amiraslanov A."/>
            <person name="Hajiyeva S."/>
            <person name="Abbasov M."/>
            <person name="Kaur K."/>
            <person name="Hamwieh A."/>
            <person name="Solovyev V."/>
            <person name="Salamov A."/>
            <person name="Braich B."/>
            <person name="Kosarev P."/>
            <person name="Mahmoud A."/>
            <person name="Hajiyev E."/>
            <person name="Babayeva S."/>
            <person name="Izzatullayeva V."/>
            <person name="Mammadov A."/>
            <person name="Mammadov A."/>
            <person name="Sharifova S."/>
            <person name="Ojaghi J."/>
            <person name="Eynullazada K."/>
            <person name="Bayramov B."/>
            <person name="Abdulazimova A."/>
            <person name="Shahmuradov I."/>
        </authorList>
    </citation>
    <scope>NUCLEOTIDE SEQUENCE [LARGE SCALE GENOMIC DNA]</scope>
    <source>
        <strain evidence="3">cv. AG2017</strain>
        <tissue evidence="2">Leaf</tissue>
    </source>
</reference>
<dbReference type="AlphaFoldDB" id="A0A2I0J2D7"/>
<organism evidence="2 3">
    <name type="scientific">Punica granatum</name>
    <name type="common">Pomegranate</name>
    <dbReference type="NCBI Taxonomy" id="22663"/>
    <lineage>
        <taxon>Eukaryota</taxon>
        <taxon>Viridiplantae</taxon>
        <taxon>Streptophyta</taxon>
        <taxon>Embryophyta</taxon>
        <taxon>Tracheophyta</taxon>
        <taxon>Spermatophyta</taxon>
        <taxon>Magnoliopsida</taxon>
        <taxon>eudicotyledons</taxon>
        <taxon>Gunneridae</taxon>
        <taxon>Pentapetalae</taxon>
        <taxon>rosids</taxon>
        <taxon>malvids</taxon>
        <taxon>Myrtales</taxon>
        <taxon>Lythraceae</taxon>
        <taxon>Punica</taxon>
    </lineage>
</organism>
<sequence>MVGGRSEFLKEHLRPAVIPQIGGWGAHHSPPNRGLKPPRHITAAALLPDPSRAGPAFSSPKLLSARTQATPRTDHSSVLTFPSLCSVATQSLSSSSRRRAVAVRSPSRALIRARAAAAASSSSS</sequence>
<gene>
    <name evidence="2" type="ORF">CRG98_029219</name>
</gene>
<comment type="caution">
    <text evidence="2">The sequence shown here is derived from an EMBL/GenBank/DDBJ whole genome shotgun (WGS) entry which is preliminary data.</text>
</comment>
<dbReference type="EMBL" id="PGOL01002117">
    <property type="protein sequence ID" value="PKI50391.1"/>
    <property type="molecule type" value="Genomic_DNA"/>
</dbReference>
<accession>A0A2I0J2D7</accession>
<proteinExistence type="predicted"/>
<name>A0A2I0J2D7_PUNGR</name>
<feature type="region of interest" description="Disordered" evidence="1">
    <location>
        <begin position="48"/>
        <end position="76"/>
    </location>
</feature>
<feature type="compositionally biased region" description="Polar residues" evidence="1">
    <location>
        <begin position="65"/>
        <end position="76"/>
    </location>
</feature>
<evidence type="ECO:0000313" key="3">
    <source>
        <dbReference type="Proteomes" id="UP000233551"/>
    </source>
</evidence>
<evidence type="ECO:0000256" key="1">
    <source>
        <dbReference type="SAM" id="MobiDB-lite"/>
    </source>
</evidence>
<protein>
    <submittedName>
        <fullName evidence="2">Uncharacterized protein</fullName>
    </submittedName>
</protein>
<evidence type="ECO:0000313" key="2">
    <source>
        <dbReference type="EMBL" id="PKI50391.1"/>
    </source>
</evidence>
<dbReference type="Proteomes" id="UP000233551">
    <property type="component" value="Unassembled WGS sequence"/>
</dbReference>
<keyword evidence="3" id="KW-1185">Reference proteome</keyword>